<dbReference type="GO" id="GO:0008270">
    <property type="term" value="F:zinc ion binding"/>
    <property type="evidence" value="ECO:0007669"/>
    <property type="project" value="UniProtKB-KW"/>
</dbReference>
<reference evidence="6" key="1">
    <citation type="journal article" date="2022" name="Plant J.">
        <title>Strategies of tolerance reflected in two North American maple genomes.</title>
        <authorList>
            <person name="McEvoy S.L."/>
            <person name="Sezen U.U."/>
            <person name="Trouern-Trend A."/>
            <person name="McMahon S.M."/>
            <person name="Schaberg P.G."/>
            <person name="Yang J."/>
            <person name="Wegrzyn J.L."/>
            <person name="Swenson N.G."/>
        </authorList>
    </citation>
    <scope>NUCLEOTIDE SEQUENCE</scope>
    <source>
        <strain evidence="6">NS2018</strain>
    </source>
</reference>
<keyword evidence="7" id="KW-1185">Reference proteome</keyword>
<feature type="domain" description="SWIM-type" evidence="5">
    <location>
        <begin position="213"/>
        <end position="255"/>
    </location>
</feature>
<gene>
    <name evidence="6" type="ORF">LWI29_027461</name>
</gene>
<accession>A0AA39SF39</accession>
<evidence type="ECO:0000256" key="4">
    <source>
        <dbReference type="PROSITE-ProRule" id="PRU00325"/>
    </source>
</evidence>
<evidence type="ECO:0000256" key="3">
    <source>
        <dbReference type="ARBA" id="ARBA00022833"/>
    </source>
</evidence>
<dbReference type="SMART" id="SM00575">
    <property type="entry name" value="ZnF_PMZ"/>
    <property type="match status" value="1"/>
</dbReference>
<name>A0AA39SF39_ACESA</name>
<dbReference type="PROSITE" id="PS50966">
    <property type="entry name" value="ZF_SWIM"/>
    <property type="match status" value="1"/>
</dbReference>
<dbReference type="InterPro" id="IPR006564">
    <property type="entry name" value="Znf_PMZ"/>
</dbReference>
<dbReference type="EMBL" id="JAUESC010000381">
    <property type="protein sequence ID" value="KAK0590464.1"/>
    <property type="molecule type" value="Genomic_DNA"/>
</dbReference>
<keyword evidence="2 4" id="KW-0863">Zinc-finger</keyword>
<proteinExistence type="predicted"/>
<organism evidence="6 7">
    <name type="scientific">Acer saccharum</name>
    <name type="common">Sugar maple</name>
    <dbReference type="NCBI Taxonomy" id="4024"/>
    <lineage>
        <taxon>Eukaryota</taxon>
        <taxon>Viridiplantae</taxon>
        <taxon>Streptophyta</taxon>
        <taxon>Embryophyta</taxon>
        <taxon>Tracheophyta</taxon>
        <taxon>Spermatophyta</taxon>
        <taxon>Magnoliopsida</taxon>
        <taxon>eudicotyledons</taxon>
        <taxon>Gunneridae</taxon>
        <taxon>Pentapetalae</taxon>
        <taxon>rosids</taxon>
        <taxon>malvids</taxon>
        <taxon>Sapindales</taxon>
        <taxon>Sapindaceae</taxon>
        <taxon>Hippocastanoideae</taxon>
        <taxon>Acereae</taxon>
        <taxon>Acer</taxon>
    </lineage>
</organism>
<dbReference type="InterPro" id="IPR007527">
    <property type="entry name" value="Znf_SWIM"/>
</dbReference>
<evidence type="ECO:0000313" key="6">
    <source>
        <dbReference type="EMBL" id="KAK0590464.1"/>
    </source>
</evidence>
<evidence type="ECO:0000256" key="2">
    <source>
        <dbReference type="ARBA" id="ARBA00022771"/>
    </source>
</evidence>
<dbReference type="Proteomes" id="UP001168877">
    <property type="component" value="Unassembled WGS sequence"/>
</dbReference>
<reference evidence="6" key="2">
    <citation type="submission" date="2023-06" db="EMBL/GenBank/DDBJ databases">
        <authorList>
            <person name="Swenson N.G."/>
            <person name="Wegrzyn J.L."/>
            <person name="Mcevoy S.L."/>
        </authorList>
    </citation>
    <scope>NUCLEOTIDE SEQUENCE</scope>
    <source>
        <strain evidence="6">NS2018</strain>
        <tissue evidence="6">Leaf</tissue>
    </source>
</reference>
<keyword evidence="3" id="KW-0862">Zinc</keyword>
<evidence type="ECO:0000256" key="1">
    <source>
        <dbReference type="ARBA" id="ARBA00022723"/>
    </source>
</evidence>
<evidence type="ECO:0000259" key="5">
    <source>
        <dbReference type="PROSITE" id="PS50966"/>
    </source>
</evidence>
<comment type="caution">
    <text evidence="6">The sequence shown here is derived from an EMBL/GenBank/DDBJ whole genome shotgun (WGS) entry which is preliminary data.</text>
</comment>
<dbReference type="PANTHER" id="PTHR31973">
    <property type="entry name" value="POLYPROTEIN, PUTATIVE-RELATED"/>
    <property type="match status" value="1"/>
</dbReference>
<evidence type="ECO:0000313" key="7">
    <source>
        <dbReference type="Proteomes" id="UP001168877"/>
    </source>
</evidence>
<protein>
    <recommendedName>
        <fullName evidence="5">SWIM-type domain-containing protein</fullName>
    </recommendedName>
</protein>
<dbReference type="Pfam" id="PF04434">
    <property type="entry name" value="SWIM"/>
    <property type="match status" value="1"/>
</dbReference>
<dbReference type="AlphaFoldDB" id="A0AA39SF39"/>
<dbReference type="PANTHER" id="PTHR31973:SF191">
    <property type="entry name" value="OS05G0489400 PROTEIN"/>
    <property type="match status" value="1"/>
</dbReference>
<keyword evidence="1" id="KW-0479">Metal-binding</keyword>
<sequence>MSDFLGQVRKDFVVQPYRTQVYRAKLMAGELVEGWLHGCRKIIGLDACHVKSYHKAQLLWAVGIDADNGYYPIAYAVVEKECHVESIGDIWPTCEHRFCVRHMYASFKKKFKDDIIRGKLWKAARSTKIEDFQTCMAEIKELNENAWKWLNGISPSQWSKSFFSVHSKCDMTLNNLCEIVNGDREVLEARKVLDLEAKKSGNFVAHWGGQGHYQVSINQTPIAMVNLKGKNCTCRKWNLTGIPCQHAIAAIYSECEDLMKYVDICYHKESQMKCYGDVMYGINMEKYWTKTGRPPLIPPRTVK</sequence>